<reference evidence="1 2" key="1">
    <citation type="submission" date="2016-10" db="EMBL/GenBank/DDBJ databases">
        <authorList>
            <person name="de Groot N.N."/>
        </authorList>
    </citation>
    <scope>NUCLEOTIDE SEQUENCE [LARGE SCALE GENOMIC DNA]</scope>
    <source>
        <strain evidence="1 2">ATCC 35958</strain>
    </source>
</reference>
<dbReference type="EMBL" id="FOGD01000001">
    <property type="protein sequence ID" value="SEQ20313.1"/>
    <property type="molecule type" value="Genomic_DNA"/>
</dbReference>
<name>A0A1H9E4Z5_9BURK</name>
<evidence type="ECO:0000313" key="1">
    <source>
        <dbReference type="EMBL" id="SEQ20313.1"/>
    </source>
</evidence>
<evidence type="ECO:0000313" key="2">
    <source>
        <dbReference type="Proteomes" id="UP000199766"/>
    </source>
</evidence>
<gene>
    <name evidence="1" type="ORF">SAMN02982919_00192</name>
</gene>
<organism evidence="1 2">
    <name type="scientific">Giesbergeria anulus</name>
    <dbReference type="NCBI Taxonomy" id="180197"/>
    <lineage>
        <taxon>Bacteria</taxon>
        <taxon>Pseudomonadati</taxon>
        <taxon>Pseudomonadota</taxon>
        <taxon>Betaproteobacteria</taxon>
        <taxon>Burkholderiales</taxon>
        <taxon>Comamonadaceae</taxon>
        <taxon>Giesbergeria</taxon>
    </lineage>
</organism>
<accession>A0A1H9E4Z5</accession>
<dbReference type="RefSeq" id="WP_091451352.1">
    <property type="nucleotide sequence ID" value="NZ_FOGD01000001.1"/>
</dbReference>
<keyword evidence="2" id="KW-1185">Reference proteome</keyword>
<proteinExistence type="predicted"/>
<dbReference type="Proteomes" id="UP000199766">
    <property type="component" value="Unassembled WGS sequence"/>
</dbReference>
<dbReference type="AlphaFoldDB" id="A0A1H9E4Z5"/>
<protein>
    <submittedName>
        <fullName evidence="1">Uncharacterized protein</fullName>
    </submittedName>
</protein>
<sequence>MVIETLFAGRNNTFSLQLVRGGEPVNLLAITSYSLHLSNGRVFDDQARFTEKANGVIEVSIGDLLAQDDVGSHKAHIVTTDPINTAGVRWPDFKLKVRA</sequence>
<dbReference type="STRING" id="180197.SAMN02982919_00192"/>